<dbReference type="AlphaFoldDB" id="A0A2P2IXQ7"/>
<proteinExistence type="predicted"/>
<accession>A0A2P2IXQ7</accession>
<reference evidence="1" key="1">
    <citation type="submission" date="2018-02" db="EMBL/GenBank/DDBJ databases">
        <title>Rhizophora mucronata_Transcriptome.</title>
        <authorList>
            <person name="Meera S.P."/>
            <person name="Sreeshan A."/>
            <person name="Augustine A."/>
        </authorList>
    </citation>
    <scope>NUCLEOTIDE SEQUENCE</scope>
    <source>
        <tissue evidence="1">Leaf</tissue>
    </source>
</reference>
<name>A0A2P2IXQ7_RHIMU</name>
<protein>
    <submittedName>
        <fullName evidence="1">Uncharacterized protein</fullName>
    </submittedName>
</protein>
<organism evidence="1">
    <name type="scientific">Rhizophora mucronata</name>
    <name type="common">Asiatic mangrove</name>
    <dbReference type="NCBI Taxonomy" id="61149"/>
    <lineage>
        <taxon>Eukaryota</taxon>
        <taxon>Viridiplantae</taxon>
        <taxon>Streptophyta</taxon>
        <taxon>Embryophyta</taxon>
        <taxon>Tracheophyta</taxon>
        <taxon>Spermatophyta</taxon>
        <taxon>Magnoliopsida</taxon>
        <taxon>eudicotyledons</taxon>
        <taxon>Gunneridae</taxon>
        <taxon>Pentapetalae</taxon>
        <taxon>rosids</taxon>
        <taxon>fabids</taxon>
        <taxon>Malpighiales</taxon>
        <taxon>Rhizophoraceae</taxon>
        <taxon>Rhizophora</taxon>
    </lineage>
</organism>
<evidence type="ECO:0000313" key="1">
    <source>
        <dbReference type="EMBL" id="MBW86006.1"/>
    </source>
</evidence>
<sequence length="85" mass="9638">MSFLLQLVGRNVVPFLHCSFHLCGTDSIHLSLKLSFCGQIPLSMIPIFTSLPYDAVGHRLLWFSPRNLELWVVNSLPKDPLYLAI</sequence>
<dbReference type="EMBL" id="GGEC01005523">
    <property type="protein sequence ID" value="MBW86006.1"/>
    <property type="molecule type" value="Transcribed_RNA"/>
</dbReference>